<evidence type="ECO:0000313" key="2">
    <source>
        <dbReference type="Proteomes" id="UP000503447"/>
    </source>
</evidence>
<dbReference type="KEGG" id="ftj:FTUN_6217"/>
<dbReference type="RefSeq" id="WP_171473757.1">
    <property type="nucleotide sequence ID" value="NZ_CP053452.2"/>
</dbReference>
<dbReference type="Proteomes" id="UP000503447">
    <property type="component" value="Chromosome"/>
</dbReference>
<accession>A0A6M5Z096</accession>
<protein>
    <submittedName>
        <fullName evidence="1">Uncharacterized protein</fullName>
    </submittedName>
</protein>
<gene>
    <name evidence="1" type="ORF">FTUN_6217</name>
</gene>
<sequence>MPNVTTPADAEMRWLVCRIDKGMFSDELAVTYPAEGEKQKSVFVSNSAIQGQPGQTGKVRVTLVRRNGTLFAVLPSSNQDIVTVREADLTT</sequence>
<proteinExistence type="predicted"/>
<evidence type="ECO:0000313" key="1">
    <source>
        <dbReference type="EMBL" id="QJW98622.1"/>
    </source>
</evidence>
<reference evidence="2" key="1">
    <citation type="submission" date="2020-05" db="EMBL/GenBank/DDBJ databases">
        <title>Frigoriglobus tundricola gen. nov., sp. nov., a psychrotolerant cellulolytic planctomycete of the family Gemmataceae with two divergent copies of 16S rRNA gene.</title>
        <authorList>
            <person name="Kulichevskaya I.S."/>
            <person name="Ivanova A.A."/>
            <person name="Naumoff D.G."/>
            <person name="Beletsky A.V."/>
            <person name="Rijpstra W.I.C."/>
            <person name="Sinninghe Damste J.S."/>
            <person name="Mardanov A.V."/>
            <person name="Ravin N.V."/>
            <person name="Dedysh S.N."/>
        </authorList>
    </citation>
    <scope>NUCLEOTIDE SEQUENCE [LARGE SCALE GENOMIC DNA]</scope>
    <source>
        <strain evidence="2">PL17</strain>
    </source>
</reference>
<dbReference type="AlphaFoldDB" id="A0A6M5Z096"/>
<organism evidence="1 2">
    <name type="scientific">Frigoriglobus tundricola</name>
    <dbReference type="NCBI Taxonomy" id="2774151"/>
    <lineage>
        <taxon>Bacteria</taxon>
        <taxon>Pseudomonadati</taxon>
        <taxon>Planctomycetota</taxon>
        <taxon>Planctomycetia</taxon>
        <taxon>Gemmatales</taxon>
        <taxon>Gemmataceae</taxon>
        <taxon>Frigoriglobus</taxon>
    </lineage>
</organism>
<name>A0A6M5Z096_9BACT</name>
<keyword evidence="2" id="KW-1185">Reference proteome</keyword>
<dbReference type="EMBL" id="CP053452">
    <property type="protein sequence ID" value="QJW98622.1"/>
    <property type="molecule type" value="Genomic_DNA"/>
</dbReference>